<comment type="caution">
    <text evidence="1">The sequence shown here is derived from an EMBL/GenBank/DDBJ whole genome shotgun (WGS) entry which is preliminary data.</text>
</comment>
<reference evidence="1 2" key="1">
    <citation type="submission" date="2020-01" db="EMBL/GenBank/DDBJ databases">
        <title>Insect and environment-associated Actinomycetes.</title>
        <authorList>
            <person name="Currrie C."/>
            <person name="Chevrette M."/>
            <person name="Carlson C."/>
            <person name="Stubbendieck R."/>
            <person name="Wendt-Pienkowski E."/>
        </authorList>
    </citation>
    <scope>NUCLEOTIDE SEQUENCE [LARGE SCALE GENOMIC DNA]</scope>
    <source>
        <strain evidence="1 2">SID14163</strain>
    </source>
</reference>
<dbReference type="Proteomes" id="UP000470446">
    <property type="component" value="Unassembled WGS sequence"/>
</dbReference>
<protein>
    <submittedName>
        <fullName evidence="1">Uncharacterized protein</fullName>
    </submittedName>
</protein>
<organism evidence="1 2">
    <name type="scientific">Streptomyces coelicoflavus</name>
    <dbReference type="NCBI Taxonomy" id="285562"/>
    <lineage>
        <taxon>Bacteria</taxon>
        <taxon>Bacillati</taxon>
        <taxon>Actinomycetota</taxon>
        <taxon>Actinomycetes</taxon>
        <taxon>Kitasatosporales</taxon>
        <taxon>Streptomycetaceae</taxon>
        <taxon>Streptomyces</taxon>
    </lineage>
</organism>
<name>A0A7K3Q057_9ACTN</name>
<dbReference type="AlphaFoldDB" id="A0A7K3Q057"/>
<sequence length="133" mass="13599">MPHVGLDDLAAVEVAVLDRPGGEGGQAAEGCGQRGCRPAVGEEGDVGGDPGQVTVLVRGLAGFQVPEIGHLRPVATGFHGVHGDGGEAEQQAFEGAFHRDAEVVVGVRQPRSVHQEDGVLVVAQGCVGEVVFF</sequence>
<proteinExistence type="predicted"/>
<evidence type="ECO:0000313" key="2">
    <source>
        <dbReference type="Proteomes" id="UP000470446"/>
    </source>
</evidence>
<gene>
    <name evidence="1" type="ORF">G3I32_39385</name>
</gene>
<accession>A0A7K3Q057</accession>
<evidence type="ECO:0000313" key="1">
    <source>
        <dbReference type="EMBL" id="NEB14819.1"/>
    </source>
</evidence>
<dbReference type="RefSeq" id="WP_164251226.1">
    <property type="nucleotide sequence ID" value="NZ_JAAGMA010001049.1"/>
</dbReference>
<dbReference type="EMBL" id="JAAGMA010001049">
    <property type="protein sequence ID" value="NEB14819.1"/>
    <property type="molecule type" value="Genomic_DNA"/>
</dbReference>